<proteinExistence type="predicted"/>
<dbReference type="EMBL" id="LUKN01000852">
    <property type="protein sequence ID" value="OAR02109.1"/>
    <property type="molecule type" value="Genomic_DNA"/>
</dbReference>
<dbReference type="AlphaFoldDB" id="A0A179IK43"/>
<evidence type="ECO:0000313" key="2">
    <source>
        <dbReference type="Proteomes" id="UP000243081"/>
    </source>
</evidence>
<keyword evidence="2" id="KW-1185">Reference proteome</keyword>
<name>A0A179IK43_CORDF</name>
<gene>
    <name evidence="1" type="ORF">LLEC1_05476</name>
</gene>
<reference evidence="1 2" key="1">
    <citation type="submission" date="2016-03" db="EMBL/GenBank/DDBJ databases">
        <title>Fine-scale spatial genetic structure of a fungal parasite of coffee scale insects.</title>
        <authorList>
            <person name="Jackson D."/>
            <person name="Zemenick K.A."/>
            <person name="Malloure B."/>
            <person name="Quandt C.A."/>
            <person name="James T.Y."/>
        </authorList>
    </citation>
    <scope>NUCLEOTIDE SEQUENCE [LARGE SCALE GENOMIC DNA]</scope>
    <source>
        <strain evidence="1 2">UM487</strain>
    </source>
</reference>
<organism evidence="1 2">
    <name type="scientific">Cordyceps confragosa</name>
    <name type="common">Lecanicillium lecanii</name>
    <dbReference type="NCBI Taxonomy" id="2714763"/>
    <lineage>
        <taxon>Eukaryota</taxon>
        <taxon>Fungi</taxon>
        <taxon>Dikarya</taxon>
        <taxon>Ascomycota</taxon>
        <taxon>Pezizomycotina</taxon>
        <taxon>Sordariomycetes</taxon>
        <taxon>Hypocreomycetidae</taxon>
        <taxon>Hypocreales</taxon>
        <taxon>Cordycipitaceae</taxon>
        <taxon>Akanthomyces</taxon>
    </lineage>
</organism>
<protein>
    <submittedName>
        <fullName evidence="1">Uncharacterized protein</fullName>
    </submittedName>
</protein>
<sequence length="443" mass="50209">MLFSRSKACATKRELDDRNASDAADNHHYTASCAMDAESFRKAAECGEIPIDCHKLALRIAYIYTCNGSYDEAVFLGVKELHKRGWSFGSGDLKFNRTLDGFYFAQIIAATWRQANHGKGDFPERDDFDDMYVQHQNLLHEDVWKEYYTPKFLREETTSRFYRLPDLQDLPDTTGDMGKPRQKGVGHFSKLPRWAHLVVRTHRKKPEIPVAVLTETATTTLRQSIARLQEENPEAQIQPYSETQAYFWLKRMGLDSPYRPSVKWLWDPDYAFGAEVAIGEKDLWAWEAHYSPELWASSASAAARLEPDLDGTRESGVIGCGWPESAGLVVEAWSSGWDPEVGSAEEVAFLAGIALNETEELLADAGRTLNCAIRSHILLGALRAACAQQLGNVRPASTEAWAGVFRKMLEENGQLFWQWVPRKFEKWSKDCAFRLEPCVKIPE</sequence>
<evidence type="ECO:0000313" key="1">
    <source>
        <dbReference type="EMBL" id="OAR02109.1"/>
    </source>
</evidence>
<comment type="caution">
    <text evidence="1">The sequence shown here is derived from an EMBL/GenBank/DDBJ whole genome shotgun (WGS) entry which is preliminary data.</text>
</comment>
<dbReference type="OrthoDB" id="427186at2759"/>
<dbReference type="Proteomes" id="UP000243081">
    <property type="component" value="Unassembled WGS sequence"/>
</dbReference>
<accession>A0A179IK43</accession>
<dbReference type="OMA" id="KLPRWAY"/>